<dbReference type="InterPro" id="IPR003959">
    <property type="entry name" value="ATPase_AAA_core"/>
</dbReference>
<feature type="domain" description="ATPase AAA-type core" evidence="1">
    <location>
        <begin position="76"/>
        <end position="164"/>
    </location>
</feature>
<evidence type="ECO:0000313" key="2">
    <source>
        <dbReference type="EMBL" id="ATI15926.1"/>
    </source>
</evidence>
<dbReference type="SUPFAM" id="SSF52540">
    <property type="entry name" value="P-loop containing nucleoside triphosphate hydrolases"/>
    <property type="match status" value="1"/>
</dbReference>
<evidence type="ECO:0000259" key="1">
    <source>
        <dbReference type="Pfam" id="PF00004"/>
    </source>
</evidence>
<keyword evidence="2" id="KW-0645">Protease</keyword>
<reference evidence="2 3" key="1">
    <citation type="submission" date="2017-09" db="EMBL/GenBank/DDBJ databases">
        <title>Phage vB_EcoM_PHB05 against multidrug-resistant shiga toxin-producing Escherichia.</title>
        <authorList>
            <person name="Chen Y."/>
            <person name="Song J."/>
            <person name="Wu B."/>
        </authorList>
    </citation>
    <scope>NUCLEOTIDE SEQUENCE [LARGE SCALE GENOMIC DNA]</scope>
    <source>
        <strain evidence="2">Wastewater</strain>
    </source>
</reference>
<dbReference type="EMBL" id="MF805809">
    <property type="protein sequence ID" value="ATI15926.1"/>
    <property type="molecule type" value="Genomic_DNA"/>
</dbReference>
<dbReference type="GeneID" id="62611896"/>
<dbReference type="Proteomes" id="UP000230824">
    <property type="component" value="Segment"/>
</dbReference>
<keyword evidence="2" id="KW-0482">Metalloprotease</keyword>
<sequence length="386" mass="43442">MFTVFGNQIFLRQKSGTDIEEIPAGTFGVGVTQSGEFFLYPKNDMEVPSVTYGDTDDKSERIIKTFLSRKGKNTGVLLEGTKGSGKTLQAKMLSSALREMGIPTISIGSAFNGEGFINFMSKITQPVMIMIDEFDKLYAEKDAQDGLLTLLDGVGGYDKLFVLTKNDGYVSEFLRNRPSRIFYSFSYKKLPKATMDDYLAKNLENKAFLPDFETLYNLSVDLNFDIVQSLVEELNRYPNDKFSDALALMGISITEHRYAAKEVKLLKVNGVDRTGDVSSDTDIDGMTAQGLFSGNRYVVAVDHKSGEEHLPEMEGIVTVEDKDEEGDYYWGVDRILLTYDEKHIRTMGGDGYHFMFTDDKGNNIEVVIKNKERKNYTEYVFGGRSY</sequence>
<dbReference type="InterPro" id="IPR027417">
    <property type="entry name" value="P-loop_NTPase"/>
</dbReference>
<dbReference type="GO" id="GO:0005524">
    <property type="term" value="F:ATP binding"/>
    <property type="evidence" value="ECO:0007669"/>
    <property type="project" value="InterPro"/>
</dbReference>
<name>A0A291LBD2_9CAUD</name>
<organism evidence="2 3">
    <name type="scientific">Escherichia phage vB_EcoM_PHB05</name>
    <dbReference type="NCBI Taxonomy" id="2041347"/>
    <lineage>
        <taxon>Viruses</taxon>
        <taxon>Duplodnaviria</taxon>
        <taxon>Heunggongvirae</taxon>
        <taxon>Uroviricota</taxon>
        <taxon>Caudoviricetes</taxon>
        <taxon>Stephanstirmvirinae</taxon>
        <taxon>Justusliebigvirus</taxon>
        <taxon>Justusliebigvirus PHB05</taxon>
    </lineage>
</organism>
<keyword evidence="3" id="KW-1185">Reference proteome</keyword>
<dbReference type="GO" id="GO:0016887">
    <property type="term" value="F:ATP hydrolysis activity"/>
    <property type="evidence" value="ECO:0007669"/>
    <property type="project" value="InterPro"/>
</dbReference>
<protein>
    <submittedName>
        <fullName evidence="2">Putative ATPase or Zn metalloprotease</fullName>
    </submittedName>
</protein>
<dbReference type="Gene3D" id="3.40.50.300">
    <property type="entry name" value="P-loop containing nucleotide triphosphate hydrolases"/>
    <property type="match status" value="1"/>
</dbReference>
<dbReference type="KEGG" id="vg:62611896"/>
<accession>A0A291LBD2</accession>
<dbReference type="RefSeq" id="YP_009984552.1">
    <property type="nucleotide sequence ID" value="NC_052652.1"/>
</dbReference>
<keyword evidence="2" id="KW-0378">Hydrolase</keyword>
<evidence type="ECO:0000313" key="3">
    <source>
        <dbReference type="Proteomes" id="UP000230824"/>
    </source>
</evidence>
<dbReference type="Pfam" id="PF00004">
    <property type="entry name" value="AAA"/>
    <property type="match status" value="1"/>
</dbReference>
<dbReference type="GO" id="GO:0008237">
    <property type="term" value="F:metallopeptidase activity"/>
    <property type="evidence" value="ECO:0007669"/>
    <property type="project" value="UniProtKB-KW"/>
</dbReference>
<dbReference type="GO" id="GO:0006508">
    <property type="term" value="P:proteolysis"/>
    <property type="evidence" value="ECO:0007669"/>
    <property type="project" value="UniProtKB-KW"/>
</dbReference>
<proteinExistence type="predicted"/>